<keyword evidence="10 11" id="KW-0066">ATP synthesis</keyword>
<evidence type="ECO:0000256" key="11">
    <source>
        <dbReference type="HAMAP-Rule" id="MF_01393"/>
    </source>
</evidence>
<feature type="transmembrane region" description="Helical" evidence="11">
    <location>
        <begin position="118"/>
        <end position="139"/>
    </location>
</feature>
<dbReference type="RefSeq" id="WP_007506148.1">
    <property type="nucleotide sequence ID" value="NZ_AFCE01000162.1"/>
</dbReference>
<keyword evidence="9 11" id="KW-0472">Membrane</keyword>
<keyword evidence="6 11" id="KW-0375">Hydrogen ion transport</keyword>
<keyword evidence="8 11" id="KW-0406">Ion transport</keyword>
<evidence type="ECO:0000313" key="14">
    <source>
        <dbReference type="EMBL" id="QZT34172.1"/>
    </source>
</evidence>
<keyword evidence="5 11" id="KW-0812">Transmembrane</keyword>
<dbReference type="GO" id="GO:0005886">
    <property type="term" value="C:plasma membrane"/>
    <property type="evidence" value="ECO:0007669"/>
    <property type="project" value="UniProtKB-SubCell"/>
</dbReference>
<evidence type="ECO:0000256" key="8">
    <source>
        <dbReference type="ARBA" id="ARBA00023065"/>
    </source>
</evidence>
<dbReference type="eggNOG" id="COG0356">
    <property type="taxonomic scope" value="Bacteria"/>
</dbReference>
<dbReference type="NCBIfam" id="TIGR01131">
    <property type="entry name" value="ATP_synt_6_or_A"/>
    <property type="match status" value="1"/>
</dbReference>
<comment type="similarity">
    <text evidence="2 11 12">Belongs to the ATPase A chain family.</text>
</comment>
<feature type="transmembrane region" description="Helical" evidence="11">
    <location>
        <begin position="77"/>
        <end position="98"/>
    </location>
</feature>
<dbReference type="GO" id="GO:0045259">
    <property type="term" value="C:proton-transporting ATP synthase complex"/>
    <property type="evidence" value="ECO:0007669"/>
    <property type="project" value="UniProtKB-KW"/>
</dbReference>
<evidence type="ECO:0000256" key="4">
    <source>
        <dbReference type="ARBA" id="ARBA00022547"/>
    </source>
</evidence>
<sequence>MKYKDPTFTFLGLEFSLTVVLMVTITAALTFAIAYAGARQAQTGKPSGMQNFMEWMVEFIRGLMASTMHVHQRNNQLVMLALAFIMFIFIGNFLSIPFKITTTNDYILWKAPTSDAHVTLTLATAVIVLSNILGIRMLGFKDYFLHYFKPQGWQFPLHIIEEFAKTLTLGLRLFGNIFAKETLAGMLAGAGVASAVAVVIFALPMIVWQAFGIFMGGIQAFVFTILMLVYIAQKVEPDH</sequence>
<name>F5LA78_CALTT</name>
<evidence type="ECO:0000256" key="10">
    <source>
        <dbReference type="ARBA" id="ARBA00023310"/>
    </source>
</evidence>
<dbReference type="InterPro" id="IPR035908">
    <property type="entry name" value="F0_ATP_A_sf"/>
</dbReference>
<evidence type="ECO:0000313" key="13">
    <source>
        <dbReference type="EMBL" id="EGL81798.1"/>
    </source>
</evidence>
<dbReference type="GO" id="GO:0042777">
    <property type="term" value="P:proton motive force-driven plasma membrane ATP synthesis"/>
    <property type="evidence" value="ECO:0007669"/>
    <property type="project" value="TreeGrafter"/>
</dbReference>
<dbReference type="Gene3D" id="1.20.120.220">
    <property type="entry name" value="ATP synthase, F0 complex, subunit A"/>
    <property type="match status" value="1"/>
</dbReference>
<dbReference type="KEGG" id="cthu:HUR95_01750"/>
<keyword evidence="11" id="KW-1003">Cell membrane</keyword>
<organism evidence="13 15">
    <name type="scientific">Caldalkalibacillus thermarum (strain TA2.A1)</name>
    <dbReference type="NCBI Taxonomy" id="986075"/>
    <lineage>
        <taxon>Bacteria</taxon>
        <taxon>Bacillati</taxon>
        <taxon>Bacillota</taxon>
        <taxon>Bacilli</taxon>
        <taxon>Bacillales</taxon>
        <taxon>Bacillaceae</taxon>
        <taxon>Caldalkalibacillus</taxon>
    </lineage>
</organism>
<evidence type="ECO:0000256" key="7">
    <source>
        <dbReference type="ARBA" id="ARBA00022989"/>
    </source>
</evidence>
<keyword evidence="3 11" id="KW-0813">Transport</keyword>
<keyword evidence="4 11" id="KW-0138">CF(0)</keyword>
<dbReference type="InterPro" id="IPR000568">
    <property type="entry name" value="ATP_synth_F0_asu"/>
</dbReference>
<proteinExistence type="inferred from homology"/>
<evidence type="ECO:0000256" key="6">
    <source>
        <dbReference type="ARBA" id="ARBA00022781"/>
    </source>
</evidence>
<dbReference type="Pfam" id="PF00119">
    <property type="entry name" value="ATP-synt_A"/>
    <property type="match status" value="1"/>
</dbReference>
<evidence type="ECO:0000256" key="3">
    <source>
        <dbReference type="ARBA" id="ARBA00022448"/>
    </source>
</evidence>
<dbReference type="GO" id="GO:0046933">
    <property type="term" value="F:proton-transporting ATP synthase activity, rotational mechanism"/>
    <property type="evidence" value="ECO:0007669"/>
    <property type="project" value="UniProtKB-UniRule"/>
</dbReference>
<feature type="transmembrane region" description="Helical" evidence="11">
    <location>
        <begin position="182"/>
        <end position="207"/>
    </location>
</feature>
<dbReference type="PRINTS" id="PR00123">
    <property type="entry name" value="ATPASEA"/>
</dbReference>
<reference evidence="13 15" key="1">
    <citation type="journal article" date="2011" name="J. Bacteriol.">
        <title>Draft genome sequence of the thermoalkaliphilic Caldalkalibacillus thermarum strain TA2.A1.</title>
        <authorList>
            <person name="Kalamorz F."/>
            <person name="Keis S."/>
            <person name="McMillan D.G."/>
            <person name="Olsson K."/>
            <person name="Stanton J.A."/>
            <person name="Stockwell P."/>
            <person name="Black M.A."/>
            <person name="Klingeman D.M."/>
            <person name="Land M.L."/>
            <person name="Han C.S."/>
            <person name="Martin S.L."/>
            <person name="Becher S.A."/>
            <person name="Peddie C.J."/>
            <person name="Morgan H.W."/>
            <person name="Matthies D."/>
            <person name="Preiss L."/>
            <person name="Meier T."/>
            <person name="Brown S.D."/>
            <person name="Cook G.M."/>
        </authorList>
    </citation>
    <scope>NUCLEOTIDE SEQUENCE [LARGE SCALE GENOMIC DNA]</scope>
    <source>
        <strain evidence="13 15">TA2.A1</strain>
    </source>
</reference>
<dbReference type="EMBL" id="CP082237">
    <property type="protein sequence ID" value="QZT34172.1"/>
    <property type="molecule type" value="Genomic_DNA"/>
</dbReference>
<reference evidence="14" key="3">
    <citation type="submission" date="2021-08" db="EMBL/GenBank/DDBJ databases">
        <authorList>
            <person name="de Jong S."/>
            <person name="van den Broek M."/>
            <person name="Merkel A."/>
            <person name="de la Torre Cortes P."/>
            <person name="Kalamorz F."/>
            <person name="Cook G."/>
            <person name="van Loosdrecht M."/>
            <person name="McMillan D."/>
        </authorList>
    </citation>
    <scope>NUCLEOTIDE SEQUENCE</scope>
    <source>
        <strain evidence="14">TA2.A1</strain>
    </source>
</reference>
<reference evidence="14 16" key="2">
    <citation type="journal article" date="2020" name="Extremophiles">
        <title>Genomic analysis of Caldalkalibacillus thermarum TA2.A1 reveals aerobic alkaliphilic metabolism and evolutionary hallmarks linking alkaliphilic bacteria and plant life.</title>
        <authorList>
            <person name="de Jong S.I."/>
            <person name="van den Broek M.A."/>
            <person name="Merkel A.Y."/>
            <person name="de la Torre Cortes P."/>
            <person name="Kalamorz F."/>
            <person name="Cook G.M."/>
            <person name="van Loosdrecht M.C.M."/>
            <person name="McMillan D.G.G."/>
        </authorList>
    </citation>
    <scope>NUCLEOTIDE SEQUENCE [LARGE SCALE GENOMIC DNA]</scope>
    <source>
        <strain evidence="14 16">TA2.A1</strain>
    </source>
</reference>
<dbReference type="OrthoDB" id="9789241at2"/>
<dbReference type="PROSITE" id="PS00449">
    <property type="entry name" value="ATPASE_A"/>
    <property type="match status" value="1"/>
</dbReference>
<evidence type="ECO:0000313" key="15">
    <source>
        <dbReference type="Proteomes" id="UP000010716"/>
    </source>
</evidence>
<evidence type="ECO:0000256" key="1">
    <source>
        <dbReference type="ARBA" id="ARBA00004141"/>
    </source>
</evidence>
<comment type="subcellular location">
    <subcellularLocation>
        <location evidence="11 12">Cell membrane</location>
        <topology evidence="11 12">Multi-pass membrane protein</topology>
    </subcellularLocation>
    <subcellularLocation>
        <location evidence="1">Membrane</location>
        <topology evidence="1">Multi-pass membrane protein</topology>
    </subcellularLocation>
</comment>
<dbReference type="InterPro" id="IPR045082">
    <property type="entry name" value="ATP_syn_F0_a_bact/chloroplast"/>
</dbReference>
<comment type="function">
    <text evidence="11 12">Key component of the proton channel; it plays a direct role in the translocation of protons across the membrane.</text>
</comment>
<evidence type="ECO:0000256" key="2">
    <source>
        <dbReference type="ARBA" id="ARBA00006810"/>
    </source>
</evidence>
<keyword evidence="7 11" id="KW-1133">Transmembrane helix</keyword>
<dbReference type="HAMAP" id="MF_01393">
    <property type="entry name" value="ATP_synth_a_bact"/>
    <property type="match status" value="1"/>
</dbReference>
<keyword evidence="16" id="KW-1185">Reference proteome</keyword>
<evidence type="ECO:0000256" key="12">
    <source>
        <dbReference type="RuleBase" id="RU000483"/>
    </source>
</evidence>
<feature type="transmembrane region" description="Helical" evidence="11">
    <location>
        <begin position="15"/>
        <end position="38"/>
    </location>
</feature>
<dbReference type="InterPro" id="IPR023011">
    <property type="entry name" value="ATP_synth_F0_asu_AS"/>
</dbReference>
<gene>
    <name evidence="11 14" type="primary">atpB</name>
    <name evidence="13" type="ORF">CathTA2_2813</name>
    <name evidence="14" type="ORF">HUR95_01750</name>
</gene>
<evidence type="ECO:0000313" key="16">
    <source>
        <dbReference type="Proteomes" id="UP000825179"/>
    </source>
</evidence>
<dbReference type="Proteomes" id="UP000010716">
    <property type="component" value="Unassembled WGS sequence"/>
</dbReference>
<protein>
    <recommendedName>
        <fullName evidence="11 12">ATP synthase subunit a</fullName>
    </recommendedName>
    <alternativeName>
        <fullName evidence="11">ATP synthase F0 sector subunit a</fullName>
    </alternativeName>
    <alternativeName>
        <fullName evidence="11">F-ATPase subunit 6</fullName>
    </alternativeName>
</protein>
<dbReference type="EMBL" id="AFCE01000162">
    <property type="protein sequence ID" value="EGL81798.1"/>
    <property type="molecule type" value="Genomic_DNA"/>
</dbReference>
<evidence type="ECO:0000256" key="9">
    <source>
        <dbReference type="ARBA" id="ARBA00023136"/>
    </source>
</evidence>
<evidence type="ECO:0000256" key="5">
    <source>
        <dbReference type="ARBA" id="ARBA00022692"/>
    </source>
</evidence>
<dbReference type="Proteomes" id="UP000825179">
    <property type="component" value="Chromosome"/>
</dbReference>
<dbReference type="AlphaFoldDB" id="F5LA78"/>
<dbReference type="CDD" id="cd00310">
    <property type="entry name" value="ATP-synt_Fo_a_6"/>
    <property type="match status" value="1"/>
</dbReference>
<dbReference type="PANTHER" id="PTHR42823:SF3">
    <property type="entry name" value="ATP SYNTHASE SUBUNIT A, CHLOROPLASTIC"/>
    <property type="match status" value="1"/>
</dbReference>
<dbReference type="SUPFAM" id="SSF81336">
    <property type="entry name" value="F1F0 ATP synthase subunit A"/>
    <property type="match status" value="1"/>
</dbReference>
<dbReference type="PANTHER" id="PTHR42823">
    <property type="entry name" value="ATP SYNTHASE SUBUNIT A, CHLOROPLASTIC"/>
    <property type="match status" value="1"/>
</dbReference>
<feature type="transmembrane region" description="Helical" evidence="11">
    <location>
        <begin position="213"/>
        <end position="232"/>
    </location>
</feature>
<accession>F5LA78</accession>